<dbReference type="PIRSF" id="PIRSF003107">
    <property type="entry name" value="PhoU"/>
    <property type="match status" value="1"/>
</dbReference>
<dbReference type="PANTHER" id="PTHR42930">
    <property type="entry name" value="PHOSPHATE-SPECIFIC TRANSPORT SYSTEM ACCESSORY PROTEIN PHOU"/>
    <property type="match status" value="1"/>
</dbReference>
<feature type="domain" description="PhoU" evidence="3">
    <location>
        <begin position="121"/>
        <end position="206"/>
    </location>
</feature>
<dbReference type="InterPro" id="IPR028366">
    <property type="entry name" value="PhoU"/>
</dbReference>
<dbReference type="SUPFAM" id="SSF109755">
    <property type="entry name" value="PhoU-like"/>
    <property type="match status" value="1"/>
</dbReference>
<comment type="subcellular location">
    <subcellularLocation>
        <location evidence="1">Cytoplasm</location>
    </subcellularLocation>
</comment>
<feature type="coiled-coil region" evidence="2">
    <location>
        <begin position="6"/>
        <end position="65"/>
    </location>
</feature>
<accession>A0ABS0LSC9</accession>
<name>A0ABS0LSC9_9LACT</name>
<dbReference type="InterPro" id="IPR026022">
    <property type="entry name" value="PhoU_dom"/>
</dbReference>
<evidence type="ECO:0000313" key="5">
    <source>
        <dbReference type="Proteomes" id="UP000721415"/>
    </source>
</evidence>
<comment type="similarity">
    <text evidence="1">Belongs to the PhoU family.</text>
</comment>
<keyword evidence="1" id="KW-0592">Phosphate transport</keyword>
<dbReference type="Pfam" id="PF01895">
    <property type="entry name" value="PhoU"/>
    <property type="match status" value="2"/>
</dbReference>
<protein>
    <recommendedName>
        <fullName evidence="1">Phosphate-specific transport system accessory protein PhoU</fullName>
    </recommendedName>
</protein>
<organism evidence="4 5">
    <name type="scientific">Facklamia lactis</name>
    <dbReference type="NCBI Taxonomy" id="2749967"/>
    <lineage>
        <taxon>Bacteria</taxon>
        <taxon>Bacillati</taxon>
        <taxon>Bacillota</taxon>
        <taxon>Bacilli</taxon>
        <taxon>Lactobacillales</taxon>
        <taxon>Aerococcaceae</taxon>
        <taxon>Facklamia</taxon>
    </lineage>
</organism>
<proteinExistence type="inferred from homology"/>
<dbReference type="RefSeq" id="WP_197115994.1">
    <property type="nucleotide sequence ID" value="NZ_JACBXQ010000006.1"/>
</dbReference>
<keyword evidence="2" id="KW-0175">Coiled coil</keyword>
<evidence type="ECO:0000256" key="2">
    <source>
        <dbReference type="SAM" id="Coils"/>
    </source>
</evidence>
<dbReference type="PANTHER" id="PTHR42930:SF3">
    <property type="entry name" value="PHOSPHATE-SPECIFIC TRANSPORT SYSTEM ACCESSORY PROTEIN PHOU"/>
    <property type="match status" value="1"/>
</dbReference>
<keyword evidence="1" id="KW-0813">Transport</keyword>
<reference evidence="4 5" key="1">
    <citation type="submission" date="2020-07" db="EMBL/GenBank/DDBJ databases">
        <title>Facklamia lactis sp. nov., isolated from raw milk.</title>
        <authorList>
            <person name="Doll E.V."/>
            <person name="Huptas C."/>
            <person name="Staib L."/>
            <person name="Wenning M."/>
            <person name="Scherer S."/>
        </authorList>
    </citation>
    <scope>NUCLEOTIDE SEQUENCE [LARGE SCALE GENOMIC DNA]</scope>
    <source>
        <strain evidence="4 5">DSM 111018</strain>
    </source>
</reference>
<dbReference type="Proteomes" id="UP000721415">
    <property type="component" value="Unassembled WGS sequence"/>
</dbReference>
<gene>
    <name evidence="4" type="primary">phoU</name>
    <name evidence="4" type="ORF">HZY91_09340</name>
</gene>
<evidence type="ECO:0000256" key="1">
    <source>
        <dbReference type="PIRNR" id="PIRNR003107"/>
    </source>
</evidence>
<dbReference type="Gene3D" id="1.20.58.220">
    <property type="entry name" value="Phosphate transport system protein phou homolog 2, domain 2"/>
    <property type="match status" value="1"/>
</dbReference>
<comment type="function">
    <text evidence="1">Plays a role in the regulation of phosphate uptake.</text>
</comment>
<comment type="caution">
    <text evidence="4">The sequence shown here is derived from an EMBL/GenBank/DDBJ whole genome shotgun (WGS) entry which is preliminary data.</text>
</comment>
<comment type="subunit">
    <text evidence="1">Homodimer.</text>
</comment>
<sequence length="219" mass="24550">MRELYIKDLESFANKLAEQAAAVNEQVHKSIKAFNEVDGNVAQVLEQEDKQINQLANDIEKEAYRLIALQQPVAEDLRLIFSVLNISVDLERIGDHAVLIAKNISRADENTDKVEALAKIINNMADVAVEMLGEVMDAFAMRDQEKAIQISEKDEIIDAGLKELYHQSSARMETDTEIIGSGINYLGVGNSIERIGDYVTNICERIIYLNEAEIVELNQ</sequence>
<keyword evidence="1" id="KW-0963">Cytoplasm</keyword>
<feature type="domain" description="PhoU" evidence="3">
    <location>
        <begin position="18"/>
        <end position="103"/>
    </location>
</feature>
<dbReference type="NCBIfam" id="TIGR02135">
    <property type="entry name" value="phoU_full"/>
    <property type="match status" value="1"/>
</dbReference>
<dbReference type="InterPro" id="IPR038078">
    <property type="entry name" value="PhoU-like_sf"/>
</dbReference>
<evidence type="ECO:0000259" key="3">
    <source>
        <dbReference type="Pfam" id="PF01895"/>
    </source>
</evidence>
<evidence type="ECO:0000313" key="4">
    <source>
        <dbReference type="EMBL" id="MBG9987070.1"/>
    </source>
</evidence>
<keyword evidence="5" id="KW-1185">Reference proteome</keyword>
<dbReference type="EMBL" id="JACBXQ010000006">
    <property type="protein sequence ID" value="MBG9987070.1"/>
    <property type="molecule type" value="Genomic_DNA"/>
</dbReference>